<dbReference type="AlphaFoldDB" id="A0A5B7DDL2"/>
<dbReference type="Proteomes" id="UP000324222">
    <property type="component" value="Unassembled WGS sequence"/>
</dbReference>
<evidence type="ECO:0000313" key="3">
    <source>
        <dbReference type="Proteomes" id="UP000324222"/>
    </source>
</evidence>
<comment type="caution">
    <text evidence="2">The sequence shown here is derived from an EMBL/GenBank/DDBJ whole genome shotgun (WGS) entry which is preliminary data.</text>
</comment>
<accession>A0A5B7DDL2</accession>
<name>A0A5B7DDL2_PORTR</name>
<sequence length="81" mass="8978">MYALWKEQEFEVWRGWRGQGDPHIQHSHTPRPSCLPTLATHVDVNTTGPRTPAPPTPSPNHHHSTDATGASGNVVMMVMTK</sequence>
<evidence type="ECO:0000313" key="2">
    <source>
        <dbReference type="EMBL" id="MPC19502.1"/>
    </source>
</evidence>
<protein>
    <submittedName>
        <fullName evidence="2">Uncharacterized protein</fullName>
    </submittedName>
</protein>
<keyword evidence="3" id="KW-1185">Reference proteome</keyword>
<organism evidence="2 3">
    <name type="scientific">Portunus trituberculatus</name>
    <name type="common">Swimming crab</name>
    <name type="synonym">Neptunus trituberculatus</name>
    <dbReference type="NCBI Taxonomy" id="210409"/>
    <lineage>
        <taxon>Eukaryota</taxon>
        <taxon>Metazoa</taxon>
        <taxon>Ecdysozoa</taxon>
        <taxon>Arthropoda</taxon>
        <taxon>Crustacea</taxon>
        <taxon>Multicrustacea</taxon>
        <taxon>Malacostraca</taxon>
        <taxon>Eumalacostraca</taxon>
        <taxon>Eucarida</taxon>
        <taxon>Decapoda</taxon>
        <taxon>Pleocyemata</taxon>
        <taxon>Brachyura</taxon>
        <taxon>Eubrachyura</taxon>
        <taxon>Portunoidea</taxon>
        <taxon>Portunidae</taxon>
        <taxon>Portuninae</taxon>
        <taxon>Portunus</taxon>
    </lineage>
</organism>
<gene>
    <name evidence="2" type="ORF">E2C01_012417</name>
</gene>
<evidence type="ECO:0000256" key="1">
    <source>
        <dbReference type="SAM" id="MobiDB-lite"/>
    </source>
</evidence>
<feature type="region of interest" description="Disordered" evidence="1">
    <location>
        <begin position="42"/>
        <end position="73"/>
    </location>
</feature>
<dbReference type="EMBL" id="VSRR010000774">
    <property type="protein sequence ID" value="MPC19502.1"/>
    <property type="molecule type" value="Genomic_DNA"/>
</dbReference>
<proteinExistence type="predicted"/>
<reference evidence="2 3" key="1">
    <citation type="submission" date="2019-05" db="EMBL/GenBank/DDBJ databases">
        <title>Another draft genome of Portunus trituberculatus and its Hox gene families provides insights of decapod evolution.</title>
        <authorList>
            <person name="Jeong J.-H."/>
            <person name="Song I."/>
            <person name="Kim S."/>
            <person name="Choi T."/>
            <person name="Kim D."/>
            <person name="Ryu S."/>
            <person name="Kim W."/>
        </authorList>
    </citation>
    <scope>NUCLEOTIDE SEQUENCE [LARGE SCALE GENOMIC DNA]</scope>
    <source>
        <tissue evidence="2">Muscle</tissue>
    </source>
</reference>